<evidence type="ECO:0000313" key="2">
    <source>
        <dbReference type="EMBL" id="GIF03294.1"/>
    </source>
</evidence>
<feature type="region of interest" description="Disordered" evidence="1">
    <location>
        <begin position="1"/>
        <end position="27"/>
    </location>
</feature>
<gene>
    <name evidence="2" type="ORF">Asi03nite_08320</name>
</gene>
<organism evidence="2 3">
    <name type="scientific">Actinoplanes siamensis</name>
    <dbReference type="NCBI Taxonomy" id="1223317"/>
    <lineage>
        <taxon>Bacteria</taxon>
        <taxon>Bacillati</taxon>
        <taxon>Actinomycetota</taxon>
        <taxon>Actinomycetes</taxon>
        <taxon>Micromonosporales</taxon>
        <taxon>Micromonosporaceae</taxon>
        <taxon>Actinoplanes</taxon>
    </lineage>
</organism>
<dbReference type="AlphaFoldDB" id="A0A919KCY7"/>
<evidence type="ECO:0000313" key="3">
    <source>
        <dbReference type="Proteomes" id="UP000629619"/>
    </source>
</evidence>
<sequence>MNAPKAAYIDHSGRSATSTTSNGTATLTPARNAAGIGCDTFLKIFIAEHDMPGPDRLDHLSRRL</sequence>
<evidence type="ECO:0000256" key="1">
    <source>
        <dbReference type="SAM" id="MobiDB-lite"/>
    </source>
</evidence>
<name>A0A919KCY7_9ACTN</name>
<keyword evidence="3" id="KW-1185">Reference proteome</keyword>
<comment type="caution">
    <text evidence="2">The sequence shown here is derived from an EMBL/GenBank/DDBJ whole genome shotgun (WGS) entry which is preliminary data.</text>
</comment>
<protein>
    <submittedName>
        <fullName evidence="2">Uncharacterized protein</fullName>
    </submittedName>
</protein>
<dbReference type="EMBL" id="BOMW01000008">
    <property type="protein sequence ID" value="GIF03294.1"/>
    <property type="molecule type" value="Genomic_DNA"/>
</dbReference>
<proteinExistence type="predicted"/>
<reference evidence="2" key="1">
    <citation type="submission" date="2021-01" db="EMBL/GenBank/DDBJ databases">
        <title>Whole genome shotgun sequence of Actinoplanes siamensis NBRC 109076.</title>
        <authorList>
            <person name="Komaki H."/>
            <person name="Tamura T."/>
        </authorList>
    </citation>
    <scope>NUCLEOTIDE SEQUENCE</scope>
    <source>
        <strain evidence="2">NBRC 109076</strain>
    </source>
</reference>
<dbReference type="Proteomes" id="UP000629619">
    <property type="component" value="Unassembled WGS sequence"/>
</dbReference>
<feature type="compositionally biased region" description="Low complexity" evidence="1">
    <location>
        <begin position="15"/>
        <end position="27"/>
    </location>
</feature>
<accession>A0A919KCY7</accession>